<name>A0A6A3C1A1_HIBSY</name>
<accession>A0A6A3C1A1</accession>
<dbReference type="Proteomes" id="UP000436088">
    <property type="component" value="Unassembled WGS sequence"/>
</dbReference>
<feature type="transmembrane region" description="Helical" evidence="2">
    <location>
        <begin position="512"/>
        <end position="533"/>
    </location>
</feature>
<organism evidence="3 4">
    <name type="scientific">Hibiscus syriacus</name>
    <name type="common">Rose of Sharon</name>
    <dbReference type="NCBI Taxonomy" id="106335"/>
    <lineage>
        <taxon>Eukaryota</taxon>
        <taxon>Viridiplantae</taxon>
        <taxon>Streptophyta</taxon>
        <taxon>Embryophyta</taxon>
        <taxon>Tracheophyta</taxon>
        <taxon>Spermatophyta</taxon>
        <taxon>Magnoliopsida</taxon>
        <taxon>eudicotyledons</taxon>
        <taxon>Gunneridae</taxon>
        <taxon>Pentapetalae</taxon>
        <taxon>rosids</taxon>
        <taxon>malvids</taxon>
        <taxon>Malvales</taxon>
        <taxon>Malvaceae</taxon>
        <taxon>Malvoideae</taxon>
        <taxon>Hibiscus</taxon>
    </lineage>
</organism>
<gene>
    <name evidence="3" type="ORF">F3Y22_tig00013680pilonHSYRG00022</name>
</gene>
<evidence type="ECO:0000256" key="1">
    <source>
        <dbReference type="SAM" id="MobiDB-lite"/>
    </source>
</evidence>
<keyword evidence="2" id="KW-0812">Transmembrane</keyword>
<dbReference type="AlphaFoldDB" id="A0A6A3C1A1"/>
<keyword evidence="2" id="KW-1133">Transmembrane helix</keyword>
<keyword evidence="4" id="KW-1185">Reference proteome</keyword>
<dbReference type="PANTHER" id="PTHR31934:SF2">
    <property type="entry name" value="RNA-DIRECTED DNA METHYLATION 4"/>
    <property type="match status" value="1"/>
</dbReference>
<evidence type="ECO:0000256" key="2">
    <source>
        <dbReference type="SAM" id="Phobius"/>
    </source>
</evidence>
<evidence type="ECO:0000313" key="4">
    <source>
        <dbReference type="Proteomes" id="UP000436088"/>
    </source>
</evidence>
<feature type="region of interest" description="Disordered" evidence="1">
    <location>
        <begin position="771"/>
        <end position="833"/>
    </location>
</feature>
<dbReference type="PANTHER" id="PTHR31934">
    <property type="entry name" value="ALPHA/BETA-HYDROLASES SUPERFAMILY PROTEIN"/>
    <property type="match status" value="1"/>
</dbReference>
<sequence length="833" mass="94126">MSAVRRRRKIEKASPFDAFFNPGYVSGLRFAWKHLKVRRSTKVLCILFFYLASGFLNGSASLVVILVLVDMLFCGGLVIFLWFCCCDLCSLLMVFWDCAVWVPLMRNVFPMITGSVVGRGFRDGSVSISSVGNLGHRCVVAFRLLIAFLDLSYAVGKRFLATKARLTQITLLDLSYATNDVPLELSVIELEGLWQIALLDLSYAANDGLMLLVCTIPFNMKLIPGGPFVIKLSLELDILRREVEIQLKLALKLGSPFVVKLSLKWHDILHHRVEIVVLYVASGHEFLHHEVETMDDPFVVKFGLELDILLRGVEIYSRANCVVSSLILFAAKFKWTLNEIGNAPWDSAMIFAMSVLIILPGLLAPNKVSNDCISDLHSMRSSFQTKVPLESSIRSLSTCLVSGLARVSPSCSRNFRKDSPKTCRVRESVTVKEGLAPLNSPIEKRERGVSSPQRLRPSPESDEVPPPLPPLSVGECRPPAPENRKGVTFRRVFQPRIRIRASFCLEMPQSSYVLWCGYFLLCTPVVFSLGLLWPDDGNRGFVTLCLAMRGRLFPLWVLLVFWIPPSVVDLWWGIYTPTGAGQFPMITGSVVGRGFRDGSVPISSAGNLGDRCVVAFRLLRQELLSKSIQKQEENAKSARFEQIWRSRRDKNEAVDEMCHFYDVVRVDVEEKSNSMRFEKILGGSKAFVKLYAFKEFILEAVAEIESDMRAYVFGKEQYVYDYYTVKDDSDVDEDMASNPLPLVQVDDEDFYDLKIIQEMIILMKYPMRRKEEDEDEESKSSSSIKSSEVGSLGGYDEDLLNEIDSCDDDDDDYLGHGNSDNDNDGADWRWFYR</sequence>
<feature type="transmembrane region" description="Helical" evidence="2">
    <location>
        <begin position="75"/>
        <end position="96"/>
    </location>
</feature>
<evidence type="ECO:0000313" key="3">
    <source>
        <dbReference type="EMBL" id="KAE8722746.1"/>
    </source>
</evidence>
<proteinExistence type="predicted"/>
<feature type="compositionally biased region" description="Acidic residues" evidence="1">
    <location>
        <begin position="795"/>
        <end position="812"/>
    </location>
</feature>
<comment type="caution">
    <text evidence="3">The sequence shown here is derived from an EMBL/GenBank/DDBJ whole genome shotgun (WGS) entry which is preliminary data.</text>
</comment>
<keyword evidence="2" id="KW-0472">Membrane</keyword>
<reference evidence="3" key="1">
    <citation type="submission" date="2019-09" db="EMBL/GenBank/DDBJ databases">
        <title>Draft genome information of white flower Hibiscus syriacus.</title>
        <authorList>
            <person name="Kim Y.-M."/>
        </authorList>
    </citation>
    <scope>NUCLEOTIDE SEQUENCE [LARGE SCALE GENOMIC DNA]</scope>
    <source>
        <strain evidence="3">YM2019G1</strain>
    </source>
</reference>
<feature type="transmembrane region" description="Helical" evidence="2">
    <location>
        <begin position="553"/>
        <end position="575"/>
    </location>
</feature>
<feature type="region of interest" description="Disordered" evidence="1">
    <location>
        <begin position="442"/>
        <end position="481"/>
    </location>
</feature>
<protein>
    <submittedName>
        <fullName evidence="3">RNA-directed DNA methylation 4, putative isoform 4</fullName>
    </submittedName>
</protein>
<dbReference type="EMBL" id="VEPZ02000555">
    <property type="protein sequence ID" value="KAE8722746.1"/>
    <property type="molecule type" value="Genomic_DNA"/>
</dbReference>
<feature type="transmembrane region" description="Helical" evidence="2">
    <location>
        <begin position="43"/>
        <end position="69"/>
    </location>
</feature>